<dbReference type="RefSeq" id="WP_117715166.1">
    <property type="nucleotide sequence ID" value="NZ_QRUL01000015.1"/>
</dbReference>
<protein>
    <submittedName>
        <fullName evidence="2">Uncharacterized protein</fullName>
    </submittedName>
</protein>
<feature type="transmembrane region" description="Helical" evidence="1">
    <location>
        <begin position="61"/>
        <end position="79"/>
    </location>
</feature>
<dbReference type="AlphaFoldDB" id="A0A3E4X090"/>
<keyword evidence="1" id="KW-0812">Transmembrane</keyword>
<proteinExistence type="predicted"/>
<dbReference type="Proteomes" id="UP000260717">
    <property type="component" value="Unassembled WGS sequence"/>
</dbReference>
<evidence type="ECO:0000313" key="2">
    <source>
        <dbReference type="EMBL" id="RGM47933.1"/>
    </source>
</evidence>
<evidence type="ECO:0000256" key="1">
    <source>
        <dbReference type="SAM" id="Phobius"/>
    </source>
</evidence>
<reference evidence="2 3" key="1">
    <citation type="submission" date="2018-08" db="EMBL/GenBank/DDBJ databases">
        <title>A genome reference for cultivated species of the human gut microbiota.</title>
        <authorList>
            <person name="Zou Y."/>
            <person name="Xue W."/>
            <person name="Luo G."/>
        </authorList>
    </citation>
    <scope>NUCLEOTIDE SEQUENCE [LARGE SCALE GENOMIC DNA]</scope>
    <source>
        <strain evidence="2 3">OM08-12AT</strain>
    </source>
</reference>
<keyword evidence="1" id="KW-1133">Transmembrane helix</keyword>
<accession>A0A3E4X090</accession>
<sequence length="164" mass="19373">MRQKEFTQKTVLSKDELNRIYKYRNNKIIQWVFLLAVVLLLLVIMISYLTKEFMNSLSIDIIWDILFVVLFIYIAILCMKNIRKLRNIKIDSLSVRRAVITEKQSVKSKDLINRSRNRFVAVKIDDNVTLYAMCSQKEYERTIVNKSIGLFFTLGDDTIRVIVL</sequence>
<feature type="transmembrane region" description="Helical" evidence="1">
    <location>
        <begin position="28"/>
        <end position="49"/>
    </location>
</feature>
<evidence type="ECO:0000313" key="3">
    <source>
        <dbReference type="Proteomes" id="UP000260717"/>
    </source>
</evidence>
<comment type="caution">
    <text evidence="2">The sequence shown here is derived from an EMBL/GenBank/DDBJ whole genome shotgun (WGS) entry which is preliminary data.</text>
</comment>
<keyword evidence="1" id="KW-0472">Membrane</keyword>
<gene>
    <name evidence="2" type="ORF">DXC13_09840</name>
</gene>
<dbReference type="EMBL" id="QSTI01000015">
    <property type="protein sequence ID" value="RGM47933.1"/>
    <property type="molecule type" value="Genomic_DNA"/>
</dbReference>
<organism evidence="2 3">
    <name type="scientific">Agathobacter rectalis</name>
    <dbReference type="NCBI Taxonomy" id="39491"/>
    <lineage>
        <taxon>Bacteria</taxon>
        <taxon>Bacillati</taxon>
        <taxon>Bacillota</taxon>
        <taxon>Clostridia</taxon>
        <taxon>Lachnospirales</taxon>
        <taxon>Lachnospiraceae</taxon>
        <taxon>Agathobacter</taxon>
    </lineage>
</organism>
<name>A0A3E4X090_9FIRM</name>